<name>A0A9E5JP93_9MICO</name>
<keyword evidence="4" id="KW-1185">Reference proteome</keyword>
<dbReference type="RefSeq" id="WP_152583575.1">
    <property type="nucleotide sequence ID" value="NZ_VIKT02000010.1"/>
</dbReference>
<keyword evidence="1" id="KW-0472">Membrane</keyword>
<dbReference type="OrthoDB" id="4558476at2"/>
<gene>
    <name evidence="3" type="ORF">FK219_007515</name>
</gene>
<feature type="transmembrane region" description="Helical" evidence="1">
    <location>
        <begin position="248"/>
        <end position="269"/>
    </location>
</feature>
<sequence length="295" mass="30999">MTATYLRSVRTHLRELPTADRRRAMEALSAQLDELADAGIDPRDALGEPADFAAHLHDALEGDAPTDAAQWRVLGVPVDTRGPIDADVRARTWDPTNPRLVVPRLFGAGWTLNLGAVAVRLGLLRPDDISDDVIERIPSGHVRVARSAPLLIAGAAATALALSWRSLPGRVPSGFDLGGRTRSRTSRASLLAVLALGALPALWAQRPTSTVDDTLVRAASATSLAVLSAGTVAAVIAQARAPRARWGLLVPASLPLAVAASLTVIVAPVRAGLRRAWSRASATPPHTTTGHPENP</sequence>
<feature type="transmembrane region" description="Helical" evidence="1">
    <location>
        <begin position="215"/>
        <end position="236"/>
    </location>
</feature>
<dbReference type="InterPro" id="IPR043831">
    <property type="entry name" value="DUF5808"/>
</dbReference>
<feature type="transmembrane region" description="Helical" evidence="1">
    <location>
        <begin position="185"/>
        <end position="203"/>
    </location>
</feature>
<keyword evidence="1" id="KW-0812">Transmembrane</keyword>
<dbReference type="AlphaFoldDB" id="A0A9E5JP93"/>
<dbReference type="EMBL" id="VIKT02000010">
    <property type="protein sequence ID" value="NHF63087.1"/>
    <property type="molecule type" value="Genomic_DNA"/>
</dbReference>
<evidence type="ECO:0000313" key="4">
    <source>
        <dbReference type="Proteomes" id="UP000818266"/>
    </source>
</evidence>
<protein>
    <recommendedName>
        <fullName evidence="2">DUF5808 domain-containing protein</fullName>
    </recommendedName>
</protein>
<evidence type="ECO:0000259" key="2">
    <source>
        <dbReference type="Pfam" id="PF19124"/>
    </source>
</evidence>
<comment type="caution">
    <text evidence="3">The sequence shown here is derived from an EMBL/GenBank/DDBJ whole genome shotgun (WGS) entry which is preliminary data.</text>
</comment>
<evidence type="ECO:0000313" key="3">
    <source>
        <dbReference type="EMBL" id="NHF63087.1"/>
    </source>
</evidence>
<organism evidence="3 4">
    <name type="scientific">Microcella pacifica</name>
    <dbReference type="NCBI Taxonomy" id="2591847"/>
    <lineage>
        <taxon>Bacteria</taxon>
        <taxon>Bacillati</taxon>
        <taxon>Actinomycetota</taxon>
        <taxon>Actinomycetes</taxon>
        <taxon>Micrococcales</taxon>
        <taxon>Microbacteriaceae</taxon>
        <taxon>Microcella</taxon>
    </lineage>
</organism>
<keyword evidence="1" id="KW-1133">Transmembrane helix</keyword>
<proteinExistence type="predicted"/>
<feature type="domain" description="DUF5808" evidence="2">
    <location>
        <begin position="96"/>
        <end position="119"/>
    </location>
</feature>
<evidence type="ECO:0000256" key="1">
    <source>
        <dbReference type="SAM" id="Phobius"/>
    </source>
</evidence>
<accession>A0A9E5JP93</accession>
<dbReference type="Pfam" id="PF19124">
    <property type="entry name" value="DUF5808"/>
    <property type="match status" value="1"/>
</dbReference>
<dbReference type="Proteomes" id="UP000818266">
    <property type="component" value="Unassembled WGS sequence"/>
</dbReference>
<reference evidence="3 4" key="1">
    <citation type="submission" date="2020-03" db="EMBL/GenBank/DDBJ databases">
        <title>Chryseoglobus sp. isolated from a deep-sea seamount.</title>
        <authorList>
            <person name="Zhang D.-C."/>
        </authorList>
    </citation>
    <scope>NUCLEOTIDE SEQUENCE [LARGE SCALE GENOMIC DNA]</scope>
    <source>
        <strain evidence="3 4">KN1116</strain>
    </source>
</reference>